<protein>
    <submittedName>
        <fullName evidence="1">Uncharacterized protein</fullName>
    </submittedName>
</protein>
<proteinExistence type="predicted"/>
<gene>
    <name evidence="1" type="ORF">ACFSKW_04060</name>
</gene>
<reference evidence="2" key="1">
    <citation type="journal article" date="2019" name="Int. J. Syst. Evol. Microbiol.">
        <title>The Global Catalogue of Microorganisms (GCM) 10K type strain sequencing project: providing services to taxonomists for standard genome sequencing and annotation.</title>
        <authorList>
            <consortium name="The Broad Institute Genomics Platform"/>
            <consortium name="The Broad Institute Genome Sequencing Center for Infectious Disease"/>
            <person name="Wu L."/>
            <person name="Ma J."/>
        </authorList>
    </citation>
    <scope>NUCLEOTIDE SEQUENCE [LARGE SCALE GENOMIC DNA]</scope>
    <source>
        <strain evidence="2">ICMP 6774ER</strain>
    </source>
</reference>
<evidence type="ECO:0000313" key="2">
    <source>
        <dbReference type="Proteomes" id="UP001597368"/>
    </source>
</evidence>
<dbReference type="Proteomes" id="UP001597368">
    <property type="component" value="Unassembled WGS sequence"/>
</dbReference>
<comment type="caution">
    <text evidence="1">The sequence shown here is derived from an EMBL/GenBank/DDBJ whole genome shotgun (WGS) entry which is preliminary data.</text>
</comment>
<dbReference type="EMBL" id="JBHUFV010000004">
    <property type="protein sequence ID" value="MFD1930649.1"/>
    <property type="molecule type" value="Genomic_DNA"/>
</dbReference>
<keyword evidence="2" id="KW-1185">Reference proteome</keyword>
<sequence>MGRPEVRNDGFANLDKVLDYAHVETMLDKVPDVPVAALNGASRFDAKATEKVLSSRHRTIGR</sequence>
<evidence type="ECO:0000313" key="1">
    <source>
        <dbReference type="EMBL" id="MFD1930649.1"/>
    </source>
</evidence>
<name>A0ABW4SNZ0_9ACTN</name>
<accession>A0ABW4SNZ0</accession>
<dbReference type="RefSeq" id="WP_379569261.1">
    <property type="nucleotide sequence ID" value="NZ_JBHUFV010000004.1"/>
</dbReference>
<organism evidence="1 2">
    <name type="scientific">Nonomuraea mangrovi</name>
    <dbReference type="NCBI Taxonomy" id="2316207"/>
    <lineage>
        <taxon>Bacteria</taxon>
        <taxon>Bacillati</taxon>
        <taxon>Actinomycetota</taxon>
        <taxon>Actinomycetes</taxon>
        <taxon>Streptosporangiales</taxon>
        <taxon>Streptosporangiaceae</taxon>
        <taxon>Nonomuraea</taxon>
    </lineage>
</organism>